<keyword evidence="1" id="KW-0808">Transferase</keyword>
<dbReference type="Proteomes" id="UP000299102">
    <property type="component" value="Unassembled WGS sequence"/>
</dbReference>
<name>A0A4C1UHM5_EUMVA</name>
<dbReference type="GO" id="GO:0046975">
    <property type="term" value="F:histone H3K36 methyltransferase activity"/>
    <property type="evidence" value="ECO:0007669"/>
    <property type="project" value="TreeGrafter"/>
</dbReference>
<dbReference type="GO" id="GO:0015074">
    <property type="term" value="P:DNA integration"/>
    <property type="evidence" value="ECO:0007669"/>
    <property type="project" value="TreeGrafter"/>
</dbReference>
<dbReference type="PANTHER" id="PTHR46060">
    <property type="entry name" value="MARINER MOS1 TRANSPOSASE-LIKE PROTEIN"/>
    <property type="match status" value="1"/>
</dbReference>
<proteinExistence type="predicted"/>
<evidence type="ECO:0000313" key="2">
    <source>
        <dbReference type="Proteomes" id="UP000299102"/>
    </source>
</evidence>
<keyword evidence="1" id="KW-0489">Methyltransferase</keyword>
<dbReference type="GO" id="GO:0003697">
    <property type="term" value="F:single-stranded DNA binding"/>
    <property type="evidence" value="ECO:0007669"/>
    <property type="project" value="TreeGrafter"/>
</dbReference>
<keyword evidence="2" id="KW-1185">Reference proteome</keyword>
<sequence length="166" mass="18884">MVTAAHGHSQLQRSHQRNAGLLGGNWISNEVGLGRWRAERDEPATGTLTRWTKRNSANPYIAFFGNFDVKDEPRSGTDKVDAIFEKLEQDRHISSYDVAEELEIIYKTVLTHLKKVGYTEMLDTGVPHDLTERNLMNRVLICDSLVKYNETEPLFETGKTINSDFS</sequence>
<dbReference type="GO" id="GO:0005634">
    <property type="term" value="C:nucleus"/>
    <property type="evidence" value="ECO:0007669"/>
    <property type="project" value="TreeGrafter"/>
</dbReference>
<dbReference type="GO" id="GO:0042800">
    <property type="term" value="F:histone H3K4 methyltransferase activity"/>
    <property type="evidence" value="ECO:0007669"/>
    <property type="project" value="TreeGrafter"/>
</dbReference>
<evidence type="ECO:0000313" key="1">
    <source>
        <dbReference type="EMBL" id="GBP25819.1"/>
    </source>
</evidence>
<dbReference type="InterPro" id="IPR052709">
    <property type="entry name" value="Transposase-MT_Hybrid"/>
</dbReference>
<dbReference type="GO" id="GO:0000014">
    <property type="term" value="F:single-stranded DNA endodeoxyribonuclease activity"/>
    <property type="evidence" value="ECO:0007669"/>
    <property type="project" value="TreeGrafter"/>
</dbReference>
<dbReference type="GO" id="GO:0032259">
    <property type="term" value="P:methylation"/>
    <property type="evidence" value="ECO:0007669"/>
    <property type="project" value="UniProtKB-KW"/>
</dbReference>
<reference evidence="1 2" key="1">
    <citation type="journal article" date="2019" name="Commun. Biol.">
        <title>The bagworm genome reveals a unique fibroin gene that provides high tensile strength.</title>
        <authorList>
            <person name="Kono N."/>
            <person name="Nakamura H."/>
            <person name="Ohtoshi R."/>
            <person name="Tomita M."/>
            <person name="Numata K."/>
            <person name="Arakawa K."/>
        </authorList>
    </citation>
    <scope>NUCLEOTIDE SEQUENCE [LARGE SCALE GENOMIC DNA]</scope>
</reference>
<gene>
    <name evidence="1" type="primary">SETMAR</name>
    <name evidence="1" type="ORF">EVAR_94839_1</name>
</gene>
<dbReference type="PANTHER" id="PTHR46060:SF2">
    <property type="entry name" value="HISTONE-LYSINE N-METHYLTRANSFERASE SETMAR"/>
    <property type="match status" value="1"/>
</dbReference>
<dbReference type="GO" id="GO:0000729">
    <property type="term" value="P:DNA double-strand break processing"/>
    <property type="evidence" value="ECO:0007669"/>
    <property type="project" value="TreeGrafter"/>
</dbReference>
<organism evidence="1 2">
    <name type="scientific">Eumeta variegata</name>
    <name type="common">Bagworm moth</name>
    <name type="synonym">Eumeta japonica</name>
    <dbReference type="NCBI Taxonomy" id="151549"/>
    <lineage>
        <taxon>Eukaryota</taxon>
        <taxon>Metazoa</taxon>
        <taxon>Ecdysozoa</taxon>
        <taxon>Arthropoda</taxon>
        <taxon>Hexapoda</taxon>
        <taxon>Insecta</taxon>
        <taxon>Pterygota</taxon>
        <taxon>Neoptera</taxon>
        <taxon>Endopterygota</taxon>
        <taxon>Lepidoptera</taxon>
        <taxon>Glossata</taxon>
        <taxon>Ditrysia</taxon>
        <taxon>Tineoidea</taxon>
        <taxon>Psychidae</taxon>
        <taxon>Oiketicinae</taxon>
        <taxon>Eumeta</taxon>
    </lineage>
</organism>
<dbReference type="GO" id="GO:0044774">
    <property type="term" value="P:mitotic DNA integrity checkpoint signaling"/>
    <property type="evidence" value="ECO:0007669"/>
    <property type="project" value="TreeGrafter"/>
</dbReference>
<dbReference type="GO" id="GO:0000793">
    <property type="term" value="C:condensed chromosome"/>
    <property type="evidence" value="ECO:0007669"/>
    <property type="project" value="TreeGrafter"/>
</dbReference>
<comment type="caution">
    <text evidence="1">The sequence shown here is derived from an EMBL/GenBank/DDBJ whole genome shotgun (WGS) entry which is preliminary data.</text>
</comment>
<protein>
    <submittedName>
        <fullName evidence="1">Histone-lysine N-methyltransferase SETMAR</fullName>
    </submittedName>
</protein>
<dbReference type="GO" id="GO:0006303">
    <property type="term" value="P:double-strand break repair via nonhomologous end joining"/>
    <property type="evidence" value="ECO:0007669"/>
    <property type="project" value="TreeGrafter"/>
</dbReference>
<dbReference type="GO" id="GO:0031297">
    <property type="term" value="P:replication fork processing"/>
    <property type="evidence" value="ECO:0007669"/>
    <property type="project" value="TreeGrafter"/>
</dbReference>
<dbReference type="GO" id="GO:0003690">
    <property type="term" value="F:double-stranded DNA binding"/>
    <property type="evidence" value="ECO:0007669"/>
    <property type="project" value="TreeGrafter"/>
</dbReference>
<dbReference type="GO" id="GO:0044547">
    <property type="term" value="F:DNA topoisomerase binding"/>
    <property type="evidence" value="ECO:0007669"/>
    <property type="project" value="TreeGrafter"/>
</dbReference>
<dbReference type="AlphaFoldDB" id="A0A4C1UHM5"/>
<dbReference type="OrthoDB" id="429597at2759"/>
<accession>A0A4C1UHM5</accession>
<dbReference type="EMBL" id="BGZK01000172">
    <property type="protein sequence ID" value="GBP25819.1"/>
    <property type="molecule type" value="Genomic_DNA"/>
</dbReference>
<dbReference type="GO" id="GO:0035861">
    <property type="term" value="C:site of double-strand break"/>
    <property type="evidence" value="ECO:0007669"/>
    <property type="project" value="TreeGrafter"/>
</dbReference>